<dbReference type="SUPFAM" id="SSF52540">
    <property type="entry name" value="P-loop containing nucleoside triphosphate hydrolases"/>
    <property type="match status" value="1"/>
</dbReference>
<dbReference type="CDD" id="cd00009">
    <property type="entry name" value="AAA"/>
    <property type="match status" value="1"/>
</dbReference>
<dbReference type="AlphaFoldDB" id="A0A844FN03"/>
<dbReference type="Gene3D" id="3.40.50.300">
    <property type="entry name" value="P-loop containing nucleotide triphosphate hydrolases"/>
    <property type="match status" value="1"/>
</dbReference>
<dbReference type="GO" id="GO:0005524">
    <property type="term" value="F:ATP binding"/>
    <property type="evidence" value="ECO:0007669"/>
    <property type="project" value="InterPro"/>
</dbReference>
<dbReference type="PANTHER" id="PTHR30050">
    <property type="entry name" value="CHROMOSOMAL REPLICATION INITIATOR PROTEIN DNAA"/>
    <property type="match status" value="1"/>
</dbReference>
<dbReference type="InterPro" id="IPR009928">
    <property type="entry name" value="DnaI_N"/>
</dbReference>
<proteinExistence type="predicted"/>
<reference evidence="3 4" key="1">
    <citation type="submission" date="2019-08" db="EMBL/GenBank/DDBJ databases">
        <title>In-depth cultivation of the pig gut microbiome towards novel bacterial diversity and tailored functional studies.</title>
        <authorList>
            <person name="Wylensek D."/>
            <person name="Hitch T.C.A."/>
            <person name="Clavel T."/>
        </authorList>
    </citation>
    <scope>NUCLEOTIDE SEQUENCE [LARGE SCALE GENOMIC DNA]</scope>
    <source>
        <strain evidence="3 4">WCA-470BD-2E</strain>
    </source>
</reference>
<dbReference type="Pfam" id="PF07319">
    <property type="entry name" value="DnaI_N"/>
    <property type="match status" value="1"/>
</dbReference>
<dbReference type="Proteomes" id="UP000452141">
    <property type="component" value="Unassembled WGS sequence"/>
</dbReference>
<feature type="domain" description="Primosomal DnaI N-terminal" evidence="2">
    <location>
        <begin position="1"/>
        <end position="96"/>
    </location>
</feature>
<dbReference type="EMBL" id="VUMW01000010">
    <property type="protein sequence ID" value="MST79786.1"/>
    <property type="molecule type" value="Genomic_DNA"/>
</dbReference>
<dbReference type="PANTHER" id="PTHR30050:SF8">
    <property type="entry name" value="PRIMOSOMAL PROTEIN DNAI"/>
    <property type="match status" value="1"/>
</dbReference>
<comment type="caution">
    <text evidence="3">The sequence shown here is derived from an EMBL/GenBank/DDBJ whole genome shotgun (WGS) entry which is preliminary data.</text>
</comment>
<dbReference type="InterPro" id="IPR002611">
    <property type="entry name" value="IstB_ATP-bd"/>
</dbReference>
<gene>
    <name evidence="3" type="primary">dnaI</name>
    <name evidence="3" type="ORF">FYJ61_04730</name>
</gene>
<accession>A0A844FN03</accession>
<organism evidence="3 4">
    <name type="scientific">Lactobacillus equicursoris</name>
    <dbReference type="NCBI Taxonomy" id="420645"/>
    <lineage>
        <taxon>Bacteria</taxon>
        <taxon>Bacillati</taxon>
        <taxon>Bacillota</taxon>
        <taxon>Bacilli</taxon>
        <taxon>Lactobacillales</taxon>
        <taxon>Lactobacillaceae</taxon>
        <taxon>Lactobacillus</taxon>
    </lineage>
</organism>
<feature type="domain" description="IstB-like ATP-binding" evidence="1">
    <location>
        <begin position="107"/>
        <end position="304"/>
    </location>
</feature>
<evidence type="ECO:0000259" key="2">
    <source>
        <dbReference type="Pfam" id="PF07319"/>
    </source>
</evidence>
<dbReference type="Pfam" id="PF01695">
    <property type="entry name" value="IstB_IS21"/>
    <property type="match status" value="1"/>
</dbReference>
<dbReference type="InterPro" id="IPR027417">
    <property type="entry name" value="P-loop_NTPase"/>
</dbReference>
<dbReference type="GO" id="GO:0006260">
    <property type="term" value="P:DNA replication"/>
    <property type="evidence" value="ECO:0007669"/>
    <property type="project" value="TreeGrafter"/>
</dbReference>
<name>A0A844FN03_9LACO</name>
<evidence type="ECO:0000313" key="3">
    <source>
        <dbReference type="EMBL" id="MST79786.1"/>
    </source>
</evidence>
<dbReference type="NCBIfam" id="NF006505">
    <property type="entry name" value="PRK08939.1"/>
    <property type="match status" value="1"/>
</dbReference>
<dbReference type="RefSeq" id="WP_008459504.1">
    <property type="nucleotide sequence ID" value="NZ_JAQYAR010000108.1"/>
</dbReference>
<protein>
    <submittedName>
        <fullName evidence="3">Primosomal protein DnaI</fullName>
    </submittedName>
</protein>
<evidence type="ECO:0000259" key="1">
    <source>
        <dbReference type="Pfam" id="PF01695"/>
    </source>
</evidence>
<evidence type="ECO:0000313" key="4">
    <source>
        <dbReference type="Proteomes" id="UP000452141"/>
    </source>
</evidence>
<sequence length="308" mass="34815">MKAIGDVLKDQVAEAAKKNQRDFSKKSYKDLQSRVFSDPDVHAFFEKHKDELTRDGVYATFANIYEYWQQKDGHDKVLAGYVPKLFVEGHGVGIKYEATAEKVEEDKQRATQKRIELIDLPEKLRRVKLGDIDFNGRREALEGIARFFNNLKAGSPARGLYLSGDFGVGKTYIMAGVANESAGLGKKVIFLHMPTFISSLSSHFDDNSLQDEIHRVAYCDVLILDDIGAESLSPWSRDDVLGVILQARMDNDLPTFFTSNLDMDALEDHFAKTRNSDEPAKAKRLMQRVRYLAQEVQISGANRRFGNN</sequence>